<evidence type="ECO:0000259" key="2">
    <source>
        <dbReference type="Pfam" id="PF12697"/>
    </source>
</evidence>
<dbReference type="AlphaFoldDB" id="A0A562DZN5"/>
<evidence type="ECO:0000313" key="3">
    <source>
        <dbReference type="EMBL" id="TWH14958.1"/>
    </source>
</evidence>
<dbReference type="InterPro" id="IPR029058">
    <property type="entry name" value="AB_hydrolase_fold"/>
</dbReference>
<comment type="caution">
    <text evidence="3">The sequence shown here is derived from an EMBL/GenBank/DDBJ whole genome shotgun (WGS) entry which is preliminary data.</text>
</comment>
<organism evidence="3 4">
    <name type="scientific">Pseudoxanthomonas taiwanensis J19</name>
    <dbReference type="NCBI Taxonomy" id="935569"/>
    <lineage>
        <taxon>Bacteria</taxon>
        <taxon>Pseudomonadati</taxon>
        <taxon>Pseudomonadota</taxon>
        <taxon>Gammaproteobacteria</taxon>
        <taxon>Lysobacterales</taxon>
        <taxon>Lysobacteraceae</taxon>
        <taxon>Pseudoxanthomonas</taxon>
    </lineage>
</organism>
<protein>
    <recommendedName>
        <fullName evidence="2">AB hydrolase-1 domain-containing protein</fullName>
    </recommendedName>
</protein>
<dbReference type="Pfam" id="PF12697">
    <property type="entry name" value="Abhydrolase_6"/>
    <property type="match status" value="1"/>
</dbReference>
<proteinExistence type="predicted"/>
<dbReference type="InterPro" id="IPR000073">
    <property type="entry name" value="AB_hydrolase_1"/>
</dbReference>
<name>A0A562DZN5_9GAMM</name>
<accession>A0A562DZN5</accession>
<feature type="domain" description="AB hydrolase-1" evidence="2">
    <location>
        <begin position="263"/>
        <end position="524"/>
    </location>
</feature>
<gene>
    <name evidence="3" type="ORF">L613_002000000120</name>
</gene>
<evidence type="ECO:0000313" key="4">
    <source>
        <dbReference type="Proteomes" id="UP000321583"/>
    </source>
</evidence>
<keyword evidence="4" id="KW-1185">Reference proteome</keyword>
<evidence type="ECO:0000256" key="1">
    <source>
        <dbReference type="SAM" id="MobiDB-lite"/>
    </source>
</evidence>
<dbReference type="SUPFAM" id="SSF53474">
    <property type="entry name" value="alpha/beta-Hydrolases"/>
    <property type="match status" value="1"/>
</dbReference>
<feature type="region of interest" description="Disordered" evidence="1">
    <location>
        <begin position="542"/>
        <end position="563"/>
    </location>
</feature>
<dbReference type="Proteomes" id="UP000321583">
    <property type="component" value="Unassembled WGS sequence"/>
</dbReference>
<sequence>MPVHRKPSPAIEQVPGHPGRIRVRDATAPAIRRGTLLLAAVLAGCVATPREPSAAARLWLDCASAAHAALDGEVALPDAGIALADHCSTRALLDLFRRHPGGWQPGRRRIAGRELELRIEGASPMARGAYTITPAQDVPVPPGWDFRQPGFGLPLVLRADRCTDAPDCALYTPEGIYRWATAWIEHGDDVPVVRIVDPVATPSTTVGGRGMRLSFDAFSSYWKGAMASRLPRLGVYGLLGGDGIGRRAGAYLLTDYDPRKTPVVMVHGLGSHPIIWAELSGAIWADPVLRDSYQVIHVVFQTNAPLLVSTQRVRTYLDRMWELLDPEGDDPARGKMVLVGHSLGGVVARLLAVDSGRVLWDAAFTVAPGQLHGAAEDVAAIQDIFLFDPYPGVCAVVMLAAPHKGSPAASGFAGRLARALVARRAPEIQALKEVTLAHPEDVREEVRDSYRFARLDSIWTLRAPQPVRRAGESLLPAPGIRYHTIAGDLHGQGGDGLVPLESALLPGARSTLVVDQGHTLYRDPVVIGRVLEILREERGLPCAGAADPGNTADAGDAARDMPD</sequence>
<dbReference type="EMBL" id="VLJS01000048">
    <property type="protein sequence ID" value="TWH14958.1"/>
    <property type="molecule type" value="Genomic_DNA"/>
</dbReference>
<dbReference type="Gene3D" id="3.40.50.1820">
    <property type="entry name" value="alpha/beta hydrolase"/>
    <property type="match status" value="1"/>
</dbReference>
<reference evidence="3 4" key="1">
    <citation type="submission" date="2019-07" db="EMBL/GenBank/DDBJ databases">
        <title>Genome sequencing of lignin-degrading bacterial isolates.</title>
        <authorList>
            <person name="Gladden J."/>
        </authorList>
    </citation>
    <scope>NUCLEOTIDE SEQUENCE [LARGE SCALE GENOMIC DNA]</scope>
    <source>
        <strain evidence="3 4">J19</strain>
    </source>
</reference>